<evidence type="ECO:0000313" key="2">
    <source>
        <dbReference type="Proteomes" id="UP000245423"/>
    </source>
</evidence>
<dbReference type="Proteomes" id="UP000245423">
    <property type="component" value="Chromosome 1"/>
</dbReference>
<proteinExistence type="predicted"/>
<dbReference type="InterPro" id="IPR025984">
    <property type="entry name" value="DCTPP"/>
</dbReference>
<reference evidence="1 2" key="1">
    <citation type="submission" date="2016-11" db="EMBL/GenBank/DDBJ databases">
        <authorList>
            <person name="Manzoor S."/>
        </authorList>
    </citation>
    <scope>NUCLEOTIDE SEQUENCE [LARGE SCALE GENOMIC DNA]</scope>
    <source>
        <strain evidence="1">Clostridium ultunense strain Esp</strain>
    </source>
</reference>
<protein>
    <recommendedName>
        <fullName evidence="3">MazG-like family protein</fullName>
    </recommendedName>
</protein>
<accession>M1ZGG6</accession>
<keyword evidence="2" id="KW-1185">Reference proteome</keyword>
<dbReference type="RefSeq" id="WP_005582420.1">
    <property type="nucleotide sequence ID" value="NZ_LT669839.1"/>
</dbReference>
<organism evidence="1 2">
    <name type="scientific">[Clostridium] ultunense Esp</name>
    <dbReference type="NCBI Taxonomy" id="1288971"/>
    <lineage>
        <taxon>Bacteria</taxon>
        <taxon>Bacillati</taxon>
        <taxon>Bacillota</taxon>
        <taxon>Tissierellia</taxon>
        <taxon>Tissierellales</taxon>
        <taxon>Tepidimicrobiaceae</taxon>
        <taxon>Schnuerera</taxon>
    </lineage>
</organism>
<evidence type="ECO:0008006" key="3">
    <source>
        <dbReference type="Google" id="ProtNLM"/>
    </source>
</evidence>
<dbReference type="AlphaFoldDB" id="M1ZGG6"/>
<evidence type="ECO:0000313" key="1">
    <source>
        <dbReference type="EMBL" id="SHD76027.1"/>
    </source>
</evidence>
<sequence length="105" mass="12383">MEEKKEMDIIKNLRTIEWLKSEILTSIANLYQLLAKGEDYIKDDIEDLISNIMLLSFLLGKRMGIDYEDISSNLKDKVKLNILEGHKIEKWYGDLSELMEFLRTK</sequence>
<dbReference type="GO" id="GO:0047429">
    <property type="term" value="F:nucleoside triphosphate diphosphatase activity"/>
    <property type="evidence" value="ECO:0007669"/>
    <property type="project" value="InterPro"/>
</dbReference>
<gene>
    <name evidence="1" type="ORF">CUESP1_0643</name>
</gene>
<dbReference type="GO" id="GO:0009143">
    <property type="term" value="P:nucleoside triphosphate catabolic process"/>
    <property type="evidence" value="ECO:0007669"/>
    <property type="project" value="InterPro"/>
</dbReference>
<dbReference type="OrthoDB" id="2381770at2"/>
<dbReference type="HOGENOM" id="CLU_163949_0_0_9"/>
<dbReference type="EMBL" id="LT669839">
    <property type="protein sequence ID" value="SHD76027.1"/>
    <property type="molecule type" value="Genomic_DNA"/>
</dbReference>
<name>M1ZGG6_9FIRM</name>
<dbReference type="Pfam" id="PF12643">
    <property type="entry name" value="MazG-like"/>
    <property type="match status" value="1"/>
</dbReference>